<dbReference type="PROSITE" id="PS50928">
    <property type="entry name" value="ABC_TM1"/>
    <property type="match status" value="1"/>
</dbReference>
<dbReference type="CDD" id="cd06261">
    <property type="entry name" value="TM_PBP2"/>
    <property type="match status" value="1"/>
</dbReference>
<keyword evidence="4 7" id="KW-0812">Transmembrane</keyword>
<reference evidence="9 10" key="1">
    <citation type="submission" date="2019-10" db="EMBL/GenBank/DDBJ databases">
        <title>Description of Paenibacillus terricola sp. nov.</title>
        <authorList>
            <person name="Carlier A."/>
            <person name="Qi S."/>
        </authorList>
    </citation>
    <scope>NUCLEOTIDE SEQUENCE [LARGE SCALE GENOMIC DNA]</scope>
    <source>
        <strain evidence="9 10">LMG 31459</strain>
    </source>
</reference>
<organism evidence="9 10">
    <name type="scientific">Paenibacillus phytohabitans</name>
    <dbReference type="NCBI Taxonomy" id="2654978"/>
    <lineage>
        <taxon>Bacteria</taxon>
        <taxon>Bacillati</taxon>
        <taxon>Bacillota</taxon>
        <taxon>Bacilli</taxon>
        <taxon>Bacillales</taxon>
        <taxon>Paenibacillaceae</taxon>
        <taxon>Paenibacillus</taxon>
    </lineage>
</organism>
<feature type="transmembrane region" description="Helical" evidence="7">
    <location>
        <begin position="83"/>
        <end position="102"/>
    </location>
</feature>
<gene>
    <name evidence="9" type="ORF">GC101_08990</name>
</gene>
<dbReference type="EMBL" id="WHOB01000021">
    <property type="protein sequence ID" value="NOU79017.1"/>
    <property type="molecule type" value="Genomic_DNA"/>
</dbReference>
<keyword evidence="5 7" id="KW-1133">Transmembrane helix</keyword>
<keyword evidence="10" id="KW-1185">Reference proteome</keyword>
<protein>
    <submittedName>
        <fullName evidence="9">ABC transporter permease subunit</fullName>
    </submittedName>
</protein>
<feature type="transmembrane region" description="Helical" evidence="7">
    <location>
        <begin position="147"/>
        <end position="165"/>
    </location>
</feature>
<keyword evidence="6 7" id="KW-0472">Membrane</keyword>
<dbReference type="Proteomes" id="UP000596857">
    <property type="component" value="Unassembled WGS sequence"/>
</dbReference>
<comment type="subcellular location">
    <subcellularLocation>
        <location evidence="1 7">Cell membrane</location>
        <topology evidence="1 7">Multi-pass membrane protein</topology>
    </subcellularLocation>
</comment>
<dbReference type="PANTHER" id="PTHR43744:SF9">
    <property type="entry name" value="POLYGALACTURONAN_RHAMNOGALACTURONAN TRANSPORT SYSTEM PERMEASE PROTEIN YTCP"/>
    <property type="match status" value="1"/>
</dbReference>
<keyword evidence="2 7" id="KW-0813">Transport</keyword>
<dbReference type="PROSITE" id="PS51257">
    <property type="entry name" value="PROKAR_LIPOPROTEIN"/>
    <property type="match status" value="1"/>
</dbReference>
<dbReference type="SUPFAM" id="SSF161098">
    <property type="entry name" value="MetI-like"/>
    <property type="match status" value="1"/>
</dbReference>
<keyword evidence="3" id="KW-1003">Cell membrane</keyword>
<name>A0ABX1YDG8_9BACL</name>
<evidence type="ECO:0000256" key="3">
    <source>
        <dbReference type="ARBA" id="ARBA00022475"/>
    </source>
</evidence>
<evidence type="ECO:0000256" key="6">
    <source>
        <dbReference type="ARBA" id="ARBA00023136"/>
    </source>
</evidence>
<evidence type="ECO:0000259" key="8">
    <source>
        <dbReference type="PROSITE" id="PS50928"/>
    </source>
</evidence>
<dbReference type="InterPro" id="IPR035906">
    <property type="entry name" value="MetI-like_sf"/>
</dbReference>
<evidence type="ECO:0000256" key="2">
    <source>
        <dbReference type="ARBA" id="ARBA00022448"/>
    </source>
</evidence>
<evidence type="ECO:0000313" key="9">
    <source>
        <dbReference type="EMBL" id="NOU79017.1"/>
    </source>
</evidence>
<evidence type="ECO:0000256" key="4">
    <source>
        <dbReference type="ARBA" id="ARBA00022692"/>
    </source>
</evidence>
<dbReference type="PANTHER" id="PTHR43744">
    <property type="entry name" value="ABC TRANSPORTER PERMEASE PROTEIN MG189-RELATED-RELATED"/>
    <property type="match status" value="1"/>
</dbReference>
<evidence type="ECO:0000256" key="1">
    <source>
        <dbReference type="ARBA" id="ARBA00004651"/>
    </source>
</evidence>
<dbReference type="Gene3D" id="1.10.3720.10">
    <property type="entry name" value="MetI-like"/>
    <property type="match status" value="1"/>
</dbReference>
<feature type="transmembrane region" description="Helical" evidence="7">
    <location>
        <begin position="114"/>
        <end position="135"/>
    </location>
</feature>
<accession>A0ABX1YDG8</accession>
<comment type="similarity">
    <text evidence="7">Belongs to the binding-protein-dependent transport system permease family.</text>
</comment>
<evidence type="ECO:0000256" key="7">
    <source>
        <dbReference type="RuleBase" id="RU363032"/>
    </source>
</evidence>
<comment type="caution">
    <text evidence="9">The sequence shown here is derived from an EMBL/GenBank/DDBJ whole genome shotgun (WGS) entry which is preliminary data.</text>
</comment>
<proteinExistence type="inferred from homology"/>
<dbReference type="Pfam" id="PF00528">
    <property type="entry name" value="BPD_transp_1"/>
    <property type="match status" value="1"/>
</dbReference>
<feature type="transmembrane region" description="Helical" evidence="7">
    <location>
        <begin position="12"/>
        <end position="33"/>
    </location>
</feature>
<evidence type="ECO:0000313" key="10">
    <source>
        <dbReference type="Proteomes" id="UP000596857"/>
    </source>
</evidence>
<sequence length="297" mass="33189">MLAKNVSASRKVFIICNAVLILLITLACLIPIVNLLARSFSSSQAIIENRVTLWPVGFNLDAYEYVMDSSEFWTAALVTVKRVLIGVPINMLLTILAAYPLSKSDGVFRARKYYSFYFVFLMVFNGGLIPTYIVVSQLGLIDSIWSLILPVAVPIFNVILIMNFFRGLPEELEESAMLDGASQWTIMWRIFLPLSKPSIATVSLFSLIMHWNAWFDGLIYSNFTTNYPLQSYLQTLVVDVQASLISGDLDSIAAAMNVNDINLKAAQIFISIIPLFAIYPFMQKYFTEGLTVGSVKG</sequence>
<feature type="domain" description="ABC transmembrane type-1" evidence="8">
    <location>
        <begin position="76"/>
        <end position="282"/>
    </location>
</feature>
<feature type="transmembrane region" description="Helical" evidence="7">
    <location>
        <begin position="265"/>
        <end position="282"/>
    </location>
</feature>
<dbReference type="InterPro" id="IPR000515">
    <property type="entry name" value="MetI-like"/>
</dbReference>
<evidence type="ECO:0000256" key="5">
    <source>
        <dbReference type="ARBA" id="ARBA00022989"/>
    </source>
</evidence>
<dbReference type="RefSeq" id="WP_171716951.1">
    <property type="nucleotide sequence ID" value="NZ_WHOB01000021.1"/>
</dbReference>